<dbReference type="Proteomes" id="UP001295423">
    <property type="component" value="Unassembled WGS sequence"/>
</dbReference>
<feature type="region of interest" description="Disordered" evidence="1">
    <location>
        <begin position="35"/>
        <end position="72"/>
    </location>
</feature>
<dbReference type="AlphaFoldDB" id="A0AAD2FRK2"/>
<keyword evidence="3" id="KW-1185">Reference proteome</keyword>
<feature type="compositionally biased region" description="Low complexity" evidence="1">
    <location>
        <begin position="43"/>
        <end position="57"/>
    </location>
</feature>
<evidence type="ECO:0000256" key="1">
    <source>
        <dbReference type="SAM" id="MobiDB-lite"/>
    </source>
</evidence>
<dbReference type="EMBL" id="CAKOGP040001759">
    <property type="protein sequence ID" value="CAJ1950180.1"/>
    <property type="molecule type" value="Genomic_DNA"/>
</dbReference>
<gene>
    <name evidence="2" type="ORF">CYCCA115_LOCUS12462</name>
</gene>
<comment type="caution">
    <text evidence="2">The sequence shown here is derived from an EMBL/GenBank/DDBJ whole genome shotgun (WGS) entry which is preliminary data.</text>
</comment>
<accession>A0AAD2FRK2</accession>
<sequence length="102" mass="11217">MPSVKIINGKGLLGCLHAGHKNRISCETMVHPKDGVVTHPEIDNNSSHTSSSDGTASIDMTNSERSTMSEVKRSQILEGMPRFFYEAEAHDDSPYVSIFTDH</sequence>
<protein>
    <submittedName>
        <fullName evidence="2">Uncharacterized protein</fullName>
    </submittedName>
</protein>
<evidence type="ECO:0000313" key="2">
    <source>
        <dbReference type="EMBL" id="CAJ1950180.1"/>
    </source>
</evidence>
<evidence type="ECO:0000313" key="3">
    <source>
        <dbReference type="Proteomes" id="UP001295423"/>
    </source>
</evidence>
<proteinExistence type="predicted"/>
<reference evidence="2" key="1">
    <citation type="submission" date="2023-08" db="EMBL/GenBank/DDBJ databases">
        <authorList>
            <person name="Audoor S."/>
            <person name="Bilcke G."/>
        </authorList>
    </citation>
    <scope>NUCLEOTIDE SEQUENCE</scope>
</reference>
<feature type="compositionally biased region" description="Polar residues" evidence="1">
    <location>
        <begin position="58"/>
        <end position="69"/>
    </location>
</feature>
<organism evidence="2 3">
    <name type="scientific">Cylindrotheca closterium</name>
    <dbReference type="NCBI Taxonomy" id="2856"/>
    <lineage>
        <taxon>Eukaryota</taxon>
        <taxon>Sar</taxon>
        <taxon>Stramenopiles</taxon>
        <taxon>Ochrophyta</taxon>
        <taxon>Bacillariophyta</taxon>
        <taxon>Bacillariophyceae</taxon>
        <taxon>Bacillariophycidae</taxon>
        <taxon>Bacillariales</taxon>
        <taxon>Bacillariaceae</taxon>
        <taxon>Cylindrotheca</taxon>
    </lineage>
</organism>
<name>A0AAD2FRK2_9STRA</name>